<dbReference type="GO" id="GO:0005886">
    <property type="term" value="C:plasma membrane"/>
    <property type="evidence" value="ECO:0007669"/>
    <property type="project" value="UniProtKB-SubCell"/>
</dbReference>
<comment type="subcellular location">
    <subcellularLocation>
        <location evidence="1">Cell membrane</location>
        <topology evidence="1">Multi-pass membrane protein</topology>
    </subcellularLocation>
</comment>
<sequence length="440" mass="48990">MAEASHPSSISFLPQEIRVYTRRWQILILFVVYSASNSMQWIQYSIISNIVTKYYNVSDYTVDMTSMIYMITYIPLIFPASYLLDNFGLRWTVIIGAFGTAIGSWIKVFSIAPDRFWVTFVGQTVVAISQTCILSIPARLAAVWFGDNEVSRACGIGVFGNQLGIAIGFLFPPMLVPNKEICDIERGLQRMFYTVAAFTSFVLILILLLFKSAPPLPPSSAQAVQREKSESSREVKTFFESITRLFLNRGYLLLLISYGINVGTFYAISTLLNRLVIKQFPDSEEDAGRIGLTIVCAGMVGSIACGILLDKTHKFWWTTVGVYICSLVGMIIFTFTLDKNVGIYAIYITAGILGFFMTGYLPVGFELAAELTFPEPEGTSTGLLNAVVQIFGIALTPLYRYLLNVWEDFWANVTLCGILAVGVLLTTIIPNDLRRQKAKA</sequence>
<feature type="transmembrane region" description="Helical" evidence="18">
    <location>
        <begin position="91"/>
        <end position="110"/>
    </location>
</feature>
<comment type="catalytic activity">
    <reaction evidence="13">
        <text>ethanolamine(in) = ethanolamine(out)</text>
        <dbReference type="Rhea" id="RHEA:32747"/>
        <dbReference type="ChEBI" id="CHEBI:57603"/>
    </reaction>
</comment>
<comment type="similarity">
    <text evidence="14">Belongs to the major facilitator superfamily. Feline leukemia virus subgroup C receptor (TC 2.A.1.28.1) family.</text>
</comment>
<evidence type="ECO:0000256" key="17">
    <source>
        <dbReference type="ARBA" id="ARBA00080886"/>
    </source>
</evidence>
<feature type="transmembrane region" description="Helical" evidence="18">
    <location>
        <begin position="26"/>
        <end position="47"/>
    </location>
</feature>
<dbReference type="GO" id="GO:0097037">
    <property type="term" value="P:heme export"/>
    <property type="evidence" value="ECO:0007669"/>
    <property type="project" value="TreeGrafter"/>
</dbReference>
<evidence type="ECO:0000256" key="16">
    <source>
        <dbReference type="ARBA" id="ARBA00068050"/>
    </source>
</evidence>
<evidence type="ECO:0000256" key="3">
    <source>
        <dbReference type="ARBA" id="ARBA00022475"/>
    </source>
</evidence>
<feature type="transmembrane region" description="Helical" evidence="18">
    <location>
        <begin position="191"/>
        <end position="210"/>
    </location>
</feature>
<dbReference type="PROSITE" id="PS50850">
    <property type="entry name" value="MFS"/>
    <property type="match status" value="1"/>
</dbReference>
<feature type="transmembrane region" description="Helical" evidence="18">
    <location>
        <begin position="150"/>
        <end position="171"/>
    </location>
</feature>
<feature type="domain" description="Major facilitator superfamily (MFS) profile" evidence="19">
    <location>
        <begin position="26"/>
        <end position="434"/>
    </location>
</feature>
<comment type="catalytic activity">
    <reaction evidence="11">
        <text>heme b(in) = heme b(out)</text>
        <dbReference type="Rhea" id="RHEA:75443"/>
        <dbReference type="ChEBI" id="CHEBI:60344"/>
    </reaction>
</comment>
<evidence type="ECO:0000256" key="11">
    <source>
        <dbReference type="ARBA" id="ARBA00035075"/>
    </source>
</evidence>
<feature type="transmembrane region" description="Helical" evidence="18">
    <location>
        <begin position="316"/>
        <end position="335"/>
    </location>
</feature>
<dbReference type="AlphaFoldDB" id="A0A6J1QLJ2"/>
<evidence type="ECO:0000256" key="15">
    <source>
        <dbReference type="ARBA" id="ARBA00060240"/>
    </source>
</evidence>
<evidence type="ECO:0000256" key="1">
    <source>
        <dbReference type="ARBA" id="ARBA00004651"/>
    </source>
</evidence>
<keyword evidence="6 18" id="KW-1133">Transmembrane helix</keyword>
<keyword evidence="5 18" id="KW-0812">Transmembrane</keyword>
<dbReference type="Pfam" id="PF07690">
    <property type="entry name" value="MFS_1"/>
    <property type="match status" value="1"/>
</dbReference>
<keyword evidence="8 18" id="KW-0472">Membrane</keyword>
<dbReference type="InterPro" id="IPR036259">
    <property type="entry name" value="MFS_trans_sf"/>
</dbReference>
<dbReference type="Proteomes" id="UP000504618">
    <property type="component" value="Unplaced"/>
</dbReference>
<feature type="transmembrane region" description="Helical" evidence="18">
    <location>
        <begin position="409"/>
        <end position="429"/>
    </location>
</feature>
<keyword evidence="9" id="KW-0675">Receptor</keyword>
<evidence type="ECO:0000256" key="18">
    <source>
        <dbReference type="SAM" id="Phobius"/>
    </source>
</evidence>
<accession>A0A6J1QLJ2</accession>
<name>A0A6J1QLJ2_9HYME</name>
<organism evidence="20 21">
    <name type="scientific">Temnothorax curvispinosus</name>
    <dbReference type="NCBI Taxonomy" id="300111"/>
    <lineage>
        <taxon>Eukaryota</taxon>
        <taxon>Metazoa</taxon>
        <taxon>Ecdysozoa</taxon>
        <taxon>Arthropoda</taxon>
        <taxon>Hexapoda</taxon>
        <taxon>Insecta</taxon>
        <taxon>Pterygota</taxon>
        <taxon>Neoptera</taxon>
        <taxon>Endopterygota</taxon>
        <taxon>Hymenoptera</taxon>
        <taxon>Apocrita</taxon>
        <taxon>Aculeata</taxon>
        <taxon>Formicoidea</taxon>
        <taxon>Formicidae</taxon>
        <taxon>Myrmicinae</taxon>
        <taxon>Temnothorax</taxon>
    </lineage>
</organism>
<evidence type="ECO:0000256" key="14">
    <source>
        <dbReference type="ARBA" id="ARBA00046338"/>
    </source>
</evidence>
<dbReference type="GO" id="GO:0020037">
    <property type="term" value="F:heme binding"/>
    <property type="evidence" value="ECO:0007669"/>
    <property type="project" value="TreeGrafter"/>
</dbReference>
<keyword evidence="10" id="KW-0325">Glycoprotein</keyword>
<evidence type="ECO:0000256" key="10">
    <source>
        <dbReference type="ARBA" id="ARBA00023180"/>
    </source>
</evidence>
<dbReference type="GO" id="GO:0031966">
    <property type="term" value="C:mitochondrial membrane"/>
    <property type="evidence" value="ECO:0007669"/>
    <property type="project" value="UniProtKB-ARBA"/>
</dbReference>
<proteinExistence type="inferred from homology"/>
<keyword evidence="2" id="KW-0813">Transport</keyword>
<feature type="transmembrane region" description="Helical" evidence="18">
    <location>
        <begin position="67"/>
        <end position="84"/>
    </location>
</feature>
<evidence type="ECO:0000256" key="9">
    <source>
        <dbReference type="ARBA" id="ARBA00023170"/>
    </source>
</evidence>
<evidence type="ECO:0000256" key="5">
    <source>
        <dbReference type="ARBA" id="ARBA00022692"/>
    </source>
</evidence>
<gene>
    <name evidence="21" type="primary">LOC112460794</name>
</gene>
<dbReference type="RefSeq" id="XP_024881420.1">
    <property type="nucleotide sequence ID" value="XM_025025652.1"/>
</dbReference>
<evidence type="ECO:0000256" key="8">
    <source>
        <dbReference type="ARBA" id="ARBA00023136"/>
    </source>
</evidence>
<dbReference type="InterPro" id="IPR049680">
    <property type="entry name" value="FLVCR1-2_SLC49-like"/>
</dbReference>
<dbReference type="GO" id="GO:0043249">
    <property type="term" value="P:erythrocyte maturation"/>
    <property type="evidence" value="ECO:0007669"/>
    <property type="project" value="UniProtKB-KW"/>
</dbReference>
<comment type="function">
    <text evidence="15">Uniporter that mediates the transport of extracellular choline and ethanolamine into cells, thereby playing a key role in phospholipid biosynthesis. Choline and ethanolamine are the precursors of phosphatidylcholine and phosphatidylethanolamine, respectively, the two most abundant phospholipids. Transport is not coupled with proton transport and is exclusively driven by the choline (or ethanolamine) gradient across the plasma membrane. Also acts as a heme b transporter that mediates heme efflux from the cytoplasm to the extracellular compartment.</text>
</comment>
<keyword evidence="4" id="KW-0597">Phosphoprotein</keyword>
<evidence type="ECO:0000256" key="12">
    <source>
        <dbReference type="ARBA" id="ARBA00036811"/>
    </source>
</evidence>
<evidence type="ECO:0000256" key="13">
    <source>
        <dbReference type="ARBA" id="ARBA00045087"/>
    </source>
</evidence>
<dbReference type="InterPro" id="IPR011701">
    <property type="entry name" value="MFS"/>
</dbReference>
<feature type="transmembrane region" description="Helical" evidence="18">
    <location>
        <begin position="251"/>
        <end position="269"/>
    </location>
</feature>
<evidence type="ECO:0000256" key="7">
    <source>
        <dbReference type="ARBA" id="ARBA00023057"/>
    </source>
</evidence>
<evidence type="ECO:0000256" key="6">
    <source>
        <dbReference type="ARBA" id="ARBA00022989"/>
    </source>
</evidence>
<keyword evidence="7" id="KW-0265">Erythrocyte maturation</keyword>
<dbReference type="FunFam" id="1.20.1250.20:FF:000184">
    <property type="entry name" value="Feline leukemia virus subgroup C receptor-related protein 1"/>
    <property type="match status" value="1"/>
</dbReference>
<dbReference type="Gene3D" id="1.20.1250.20">
    <property type="entry name" value="MFS general substrate transporter like domains"/>
    <property type="match status" value="2"/>
</dbReference>
<evidence type="ECO:0000256" key="2">
    <source>
        <dbReference type="ARBA" id="ARBA00022448"/>
    </source>
</evidence>
<feature type="transmembrane region" description="Helical" evidence="18">
    <location>
        <begin position="341"/>
        <end position="361"/>
    </location>
</feature>
<evidence type="ECO:0000259" key="19">
    <source>
        <dbReference type="PROSITE" id="PS50850"/>
    </source>
</evidence>
<dbReference type="InterPro" id="IPR020846">
    <property type="entry name" value="MFS_dom"/>
</dbReference>
<feature type="transmembrane region" description="Helical" evidence="18">
    <location>
        <begin position="116"/>
        <end position="138"/>
    </location>
</feature>
<comment type="catalytic activity">
    <reaction evidence="12">
        <text>choline(out) = choline(in)</text>
        <dbReference type="Rhea" id="RHEA:32751"/>
        <dbReference type="ChEBI" id="CHEBI:15354"/>
    </reaction>
</comment>
<dbReference type="GO" id="GO:0015232">
    <property type="term" value="F:heme transmembrane transporter activity"/>
    <property type="evidence" value="ECO:0007669"/>
    <property type="project" value="UniProtKB-ARBA"/>
</dbReference>
<keyword evidence="3" id="KW-1003">Cell membrane</keyword>
<protein>
    <recommendedName>
        <fullName evidence="16">Choline/ethanolamine transporter FLVCR1</fullName>
    </recommendedName>
    <alternativeName>
        <fullName evidence="17">Heme transporter FLVCR1</fullName>
    </alternativeName>
</protein>
<evidence type="ECO:0000313" key="21">
    <source>
        <dbReference type="RefSeq" id="XP_024881420.1"/>
    </source>
</evidence>
<evidence type="ECO:0000313" key="20">
    <source>
        <dbReference type="Proteomes" id="UP000504618"/>
    </source>
</evidence>
<dbReference type="SUPFAM" id="SSF103473">
    <property type="entry name" value="MFS general substrate transporter"/>
    <property type="match status" value="1"/>
</dbReference>
<dbReference type="CDD" id="cd17398">
    <property type="entry name" value="MFS_FLVCR_like"/>
    <property type="match status" value="1"/>
</dbReference>
<dbReference type="OrthoDB" id="422206at2759"/>
<keyword evidence="20" id="KW-1185">Reference proteome</keyword>
<evidence type="ECO:0000256" key="4">
    <source>
        <dbReference type="ARBA" id="ARBA00022553"/>
    </source>
</evidence>
<dbReference type="PANTHER" id="PTHR10924">
    <property type="entry name" value="MAJOR FACILITATOR SUPERFAMILY PROTEIN-RELATED"/>
    <property type="match status" value="1"/>
</dbReference>
<reference evidence="21" key="1">
    <citation type="submission" date="2025-08" db="UniProtKB">
        <authorList>
            <consortium name="RefSeq"/>
        </authorList>
    </citation>
    <scope>IDENTIFICATION</scope>
    <source>
        <tissue evidence="21">Whole body</tissue>
    </source>
</reference>
<dbReference type="GeneID" id="112460794"/>
<feature type="transmembrane region" description="Helical" evidence="18">
    <location>
        <begin position="382"/>
        <end position="403"/>
    </location>
</feature>
<dbReference type="PANTHER" id="PTHR10924:SF4">
    <property type="entry name" value="GH15861P"/>
    <property type="match status" value="1"/>
</dbReference>
<dbReference type="GO" id="GO:0006783">
    <property type="term" value="P:heme biosynthetic process"/>
    <property type="evidence" value="ECO:0007669"/>
    <property type="project" value="UniProtKB-ARBA"/>
</dbReference>
<feature type="transmembrane region" description="Helical" evidence="18">
    <location>
        <begin position="289"/>
        <end position="309"/>
    </location>
</feature>